<dbReference type="Pfam" id="PF02578">
    <property type="entry name" value="Cu-oxidase_4"/>
    <property type="match status" value="1"/>
</dbReference>
<evidence type="ECO:0000256" key="8">
    <source>
        <dbReference type="ARBA" id="ARBA00048968"/>
    </source>
</evidence>
<comment type="catalytic activity">
    <reaction evidence="1">
        <text>inosine + phosphate = alpha-D-ribose 1-phosphate + hypoxanthine</text>
        <dbReference type="Rhea" id="RHEA:27646"/>
        <dbReference type="ChEBI" id="CHEBI:17368"/>
        <dbReference type="ChEBI" id="CHEBI:17596"/>
        <dbReference type="ChEBI" id="CHEBI:43474"/>
        <dbReference type="ChEBI" id="CHEBI:57720"/>
        <dbReference type="EC" id="2.4.2.1"/>
    </reaction>
    <physiologicalReaction direction="left-to-right" evidence="1">
        <dbReference type="Rhea" id="RHEA:27647"/>
    </physiologicalReaction>
</comment>
<dbReference type="SUPFAM" id="SSF64438">
    <property type="entry name" value="CNF1/YfiH-like putative cysteine hydrolases"/>
    <property type="match status" value="1"/>
</dbReference>
<dbReference type="InterPro" id="IPR038371">
    <property type="entry name" value="Cu_polyphenol_OxRdtase_sf"/>
</dbReference>
<keyword evidence="5" id="KW-0378">Hydrolase</keyword>
<dbReference type="AlphaFoldDB" id="A0A6F9DIT7"/>
<dbReference type="PANTHER" id="PTHR30616:SF2">
    <property type="entry name" value="PURINE NUCLEOSIDE PHOSPHORYLASE LACC1"/>
    <property type="match status" value="1"/>
</dbReference>
<evidence type="ECO:0000256" key="2">
    <source>
        <dbReference type="ARBA" id="ARBA00007353"/>
    </source>
</evidence>
<accession>A0A6F9DIT7</accession>
<evidence type="ECO:0000256" key="7">
    <source>
        <dbReference type="ARBA" id="ARBA00047989"/>
    </source>
</evidence>
<comment type="catalytic activity">
    <reaction evidence="8">
        <text>adenosine + phosphate = alpha-D-ribose 1-phosphate + adenine</text>
        <dbReference type="Rhea" id="RHEA:27642"/>
        <dbReference type="ChEBI" id="CHEBI:16335"/>
        <dbReference type="ChEBI" id="CHEBI:16708"/>
        <dbReference type="ChEBI" id="CHEBI:43474"/>
        <dbReference type="ChEBI" id="CHEBI:57720"/>
        <dbReference type="EC" id="2.4.2.1"/>
    </reaction>
    <physiologicalReaction direction="left-to-right" evidence="8">
        <dbReference type="Rhea" id="RHEA:27643"/>
    </physiologicalReaction>
</comment>
<evidence type="ECO:0000313" key="10">
    <source>
        <dbReference type="EMBL" id="CAB3263367.1"/>
    </source>
</evidence>
<dbReference type="CDD" id="cd16833">
    <property type="entry name" value="YfiH"/>
    <property type="match status" value="1"/>
</dbReference>
<gene>
    <name evidence="10" type="primary">Lacc1</name>
</gene>
<name>A0A6F9DIT7_9ASCI</name>
<comment type="catalytic activity">
    <reaction evidence="9">
        <text>S-methyl-5'-thioadenosine + phosphate = 5-(methylsulfanyl)-alpha-D-ribose 1-phosphate + adenine</text>
        <dbReference type="Rhea" id="RHEA:11852"/>
        <dbReference type="ChEBI" id="CHEBI:16708"/>
        <dbReference type="ChEBI" id="CHEBI:17509"/>
        <dbReference type="ChEBI" id="CHEBI:43474"/>
        <dbReference type="ChEBI" id="CHEBI:58533"/>
        <dbReference type="EC" id="2.4.2.28"/>
    </reaction>
    <physiologicalReaction direction="left-to-right" evidence="9">
        <dbReference type="Rhea" id="RHEA:11853"/>
    </physiologicalReaction>
</comment>
<proteinExistence type="evidence at transcript level"/>
<sequence length="396" mass="43330">MTAVLVIGECDTNFVEKELKDLQVFPAQSVLVLGNESLSSSYTKVLSEKLQISITLVETQKNQHVHGIFQLKCVMDGSKINNAIVFCPNQIETEIQGFCKEVFPENYSLVVKNAGDVRFIHETGEGSFADRFRQYLKNLEPKEAVTVYRSRVIPDSCNHGFSSRSGGLSVYPGLASLNMCFSARKKDSRAVVKANHNLLAKAGQFDVAKLVIAKAVHGKDVWVYEGPEPQSYDGIVTNTPGVTVAAPGADCNIVLFADPIAKACGAAHAGWKGILKGIIQSTVDSMKKSYGSDAKNIKVAIGPSLSVCCMEFGIEGVEMFSPIHKDCVVWKKDCPKPYIDLRLAAVTLLEKEGILLNNIDETSVKICTKCDPEKRFFSFRRDGSQFGNQVGYIGLK</sequence>
<reference evidence="10" key="1">
    <citation type="submission" date="2020-04" db="EMBL/GenBank/DDBJ databases">
        <authorList>
            <person name="Neveu A P."/>
        </authorList>
    </citation>
    <scope>NUCLEOTIDE SEQUENCE</scope>
    <source>
        <tissue evidence="10">Whole embryo</tissue>
    </source>
</reference>
<comment type="catalytic activity">
    <reaction evidence="7">
        <text>adenosine + H2O + H(+) = inosine + NH4(+)</text>
        <dbReference type="Rhea" id="RHEA:24408"/>
        <dbReference type="ChEBI" id="CHEBI:15377"/>
        <dbReference type="ChEBI" id="CHEBI:15378"/>
        <dbReference type="ChEBI" id="CHEBI:16335"/>
        <dbReference type="ChEBI" id="CHEBI:17596"/>
        <dbReference type="ChEBI" id="CHEBI:28938"/>
        <dbReference type="EC" id="3.5.4.4"/>
    </reaction>
    <physiologicalReaction direction="left-to-right" evidence="7">
        <dbReference type="Rhea" id="RHEA:24409"/>
    </physiologicalReaction>
</comment>
<keyword evidence="6" id="KW-0862">Zinc</keyword>
<evidence type="ECO:0000256" key="9">
    <source>
        <dbReference type="ARBA" id="ARBA00049893"/>
    </source>
</evidence>
<dbReference type="PANTHER" id="PTHR30616">
    <property type="entry name" value="UNCHARACTERIZED PROTEIN YFIH"/>
    <property type="match status" value="1"/>
</dbReference>
<keyword evidence="3" id="KW-0808">Transferase</keyword>
<dbReference type="EMBL" id="LR787505">
    <property type="protein sequence ID" value="CAB3263367.1"/>
    <property type="molecule type" value="mRNA"/>
</dbReference>
<keyword evidence="4" id="KW-0479">Metal-binding</keyword>
<dbReference type="Gene3D" id="3.60.140.10">
    <property type="entry name" value="CNF1/YfiH-like putative cysteine hydrolases"/>
    <property type="match status" value="1"/>
</dbReference>
<dbReference type="InterPro" id="IPR011324">
    <property type="entry name" value="Cytotoxic_necrot_fac-like_cat"/>
</dbReference>
<dbReference type="GO" id="GO:0016787">
    <property type="term" value="F:hydrolase activity"/>
    <property type="evidence" value="ECO:0007669"/>
    <property type="project" value="UniProtKB-KW"/>
</dbReference>
<evidence type="ECO:0000256" key="3">
    <source>
        <dbReference type="ARBA" id="ARBA00022679"/>
    </source>
</evidence>
<dbReference type="GO" id="GO:0005507">
    <property type="term" value="F:copper ion binding"/>
    <property type="evidence" value="ECO:0007669"/>
    <property type="project" value="TreeGrafter"/>
</dbReference>
<organism evidence="10">
    <name type="scientific">Phallusia mammillata</name>
    <dbReference type="NCBI Taxonomy" id="59560"/>
    <lineage>
        <taxon>Eukaryota</taxon>
        <taxon>Metazoa</taxon>
        <taxon>Chordata</taxon>
        <taxon>Tunicata</taxon>
        <taxon>Ascidiacea</taxon>
        <taxon>Phlebobranchia</taxon>
        <taxon>Ascidiidae</taxon>
        <taxon>Phallusia</taxon>
    </lineage>
</organism>
<dbReference type="InterPro" id="IPR003730">
    <property type="entry name" value="Cu_polyphenol_OxRdtase"/>
</dbReference>
<evidence type="ECO:0000256" key="1">
    <source>
        <dbReference type="ARBA" id="ARBA00000553"/>
    </source>
</evidence>
<evidence type="ECO:0000256" key="5">
    <source>
        <dbReference type="ARBA" id="ARBA00022801"/>
    </source>
</evidence>
<evidence type="ECO:0000256" key="6">
    <source>
        <dbReference type="ARBA" id="ARBA00022833"/>
    </source>
</evidence>
<evidence type="ECO:0000256" key="4">
    <source>
        <dbReference type="ARBA" id="ARBA00022723"/>
    </source>
</evidence>
<comment type="similarity">
    <text evidence="2">Belongs to the purine nucleoside phosphorylase YfiH/LACC1 family.</text>
</comment>
<protein>
    <submittedName>
        <fullName evidence="10">Laccase domain-containing protein 1-like</fullName>
    </submittedName>
</protein>
<dbReference type="GO" id="GO:0017061">
    <property type="term" value="F:S-methyl-5-thioadenosine phosphorylase activity"/>
    <property type="evidence" value="ECO:0007669"/>
    <property type="project" value="UniProtKB-EC"/>
</dbReference>